<dbReference type="PROSITE" id="PS00059">
    <property type="entry name" value="ADH_ZINC"/>
    <property type="match status" value="1"/>
</dbReference>
<keyword evidence="4" id="KW-0520">NAD</keyword>
<evidence type="ECO:0000256" key="4">
    <source>
        <dbReference type="ARBA" id="ARBA00023027"/>
    </source>
</evidence>
<gene>
    <name evidence="7" type="ORF">SAMN02745823_02912</name>
</gene>
<dbReference type="SMART" id="SM00829">
    <property type="entry name" value="PKS_ER"/>
    <property type="match status" value="1"/>
</dbReference>
<dbReference type="Pfam" id="PF08240">
    <property type="entry name" value="ADH_N"/>
    <property type="match status" value="1"/>
</dbReference>
<dbReference type="CDD" id="cd08278">
    <property type="entry name" value="benzyl_alcohol_DH"/>
    <property type="match status" value="1"/>
</dbReference>
<evidence type="ECO:0000313" key="8">
    <source>
        <dbReference type="Proteomes" id="UP000183995"/>
    </source>
</evidence>
<dbReference type="InterPro" id="IPR036291">
    <property type="entry name" value="NAD(P)-bd_dom_sf"/>
</dbReference>
<dbReference type="GO" id="GO:0046294">
    <property type="term" value="P:formaldehyde catabolic process"/>
    <property type="evidence" value="ECO:0007669"/>
    <property type="project" value="TreeGrafter"/>
</dbReference>
<evidence type="ECO:0000256" key="1">
    <source>
        <dbReference type="ARBA" id="ARBA00022723"/>
    </source>
</evidence>
<dbReference type="InterPro" id="IPR011032">
    <property type="entry name" value="GroES-like_sf"/>
</dbReference>
<evidence type="ECO:0000313" key="7">
    <source>
        <dbReference type="EMBL" id="SHI16290.1"/>
    </source>
</evidence>
<organism evidence="7 8">
    <name type="scientific">Sporobacter termitidis DSM 10068</name>
    <dbReference type="NCBI Taxonomy" id="1123282"/>
    <lineage>
        <taxon>Bacteria</taxon>
        <taxon>Bacillati</taxon>
        <taxon>Bacillota</taxon>
        <taxon>Clostridia</taxon>
        <taxon>Eubacteriales</taxon>
        <taxon>Oscillospiraceae</taxon>
        <taxon>Sporobacter</taxon>
    </lineage>
</organism>
<dbReference type="GO" id="GO:0005829">
    <property type="term" value="C:cytosol"/>
    <property type="evidence" value="ECO:0007669"/>
    <property type="project" value="TreeGrafter"/>
</dbReference>
<dbReference type="InterPro" id="IPR002328">
    <property type="entry name" value="ADH_Zn_CS"/>
</dbReference>
<keyword evidence="3" id="KW-0560">Oxidoreductase</keyword>
<dbReference type="Gene3D" id="3.90.180.10">
    <property type="entry name" value="Medium-chain alcohol dehydrogenases, catalytic domain"/>
    <property type="match status" value="1"/>
</dbReference>
<dbReference type="InterPro" id="IPR020843">
    <property type="entry name" value="ER"/>
</dbReference>
<dbReference type="SUPFAM" id="SSF50129">
    <property type="entry name" value="GroES-like"/>
    <property type="match status" value="1"/>
</dbReference>
<dbReference type="InterPro" id="IPR013154">
    <property type="entry name" value="ADH-like_N"/>
</dbReference>
<accession>A0A1M5YWR9</accession>
<dbReference type="GO" id="GO:0051903">
    <property type="term" value="F:S-(hydroxymethyl)glutathione dehydrogenase [NAD(P)+] activity"/>
    <property type="evidence" value="ECO:0007669"/>
    <property type="project" value="TreeGrafter"/>
</dbReference>
<keyword evidence="8" id="KW-1185">Reference proteome</keyword>
<dbReference type="OrthoDB" id="9769198at2"/>
<evidence type="ECO:0000256" key="2">
    <source>
        <dbReference type="ARBA" id="ARBA00022833"/>
    </source>
</evidence>
<dbReference type="InterPro" id="IPR013149">
    <property type="entry name" value="ADH-like_C"/>
</dbReference>
<comment type="cofactor">
    <cofactor evidence="5">
        <name>Zn(2+)</name>
        <dbReference type="ChEBI" id="CHEBI:29105"/>
    </cofactor>
</comment>
<keyword evidence="2 5" id="KW-0862">Zinc</keyword>
<evidence type="ECO:0000256" key="5">
    <source>
        <dbReference type="RuleBase" id="RU361277"/>
    </source>
</evidence>
<dbReference type="Pfam" id="PF00107">
    <property type="entry name" value="ADH_zinc_N"/>
    <property type="match status" value="1"/>
</dbReference>
<dbReference type="RefSeq" id="WP_073080433.1">
    <property type="nucleotide sequence ID" value="NZ_FQXV01000011.1"/>
</dbReference>
<feature type="domain" description="Enoyl reductase (ER)" evidence="6">
    <location>
        <begin position="12"/>
        <end position="363"/>
    </location>
</feature>
<dbReference type="STRING" id="1123282.SAMN02745823_02912"/>
<evidence type="ECO:0000259" key="6">
    <source>
        <dbReference type="SMART" id="SM00829"/>
    </source>
</evidence>
<dbReference type="PANTHER" id="PTHR43880">
    <property type="entry name" value="ALCOHOL DEHYDROGENASE"/>
    <property type="match status" value="1"/>
</dbReference>
<reference evidence="7 8" key="1">
    <citation type="submission" date="2016-11" db="EMBL/GenBank/DDBJ databases">
        <authorList>
            <person name="Jaros S."/>
            <person name="Januszkiewicz K."/>
            <person name="Wedrychowicz H."/>
        </authorList>
    </citation>
    <scope>NUCLEOTIDE SEQUENCE [LARGE SCALE GENOMIC DNA]</scope>
    <source>
        <strain evidence="7 8">DSM 10068</strain>
    </source>
</reference>
<proteinExistence type="inferred from homology"/>
<dbReference type="EMBL" id="FQXV01000011">
    <property type="protein sequence ID" value="SHI16290.1"/>
    <property type="molecule type" value="Genomic_DNA"/>
</dbReference>
<evidence type="ECO:0000256" key="3">
    <source>
        <dbReference type="ARBA" id="ARBA00023002"/>
    </source>
</evidence>
<dbReference type="PANTHER" id="PTHR43880:SF12">
    <property type="entry name" value="ALCOHOL DEHYDROGENASE CLASS-3"/>
    <property type="match status" value="1"/>
</dbReference>
<dbReference type="SUPFAM" id="SSF51735">
    <property type="entry name" value="NAD(P)-binding Rossmann-fold domains"/>
    <property type="match status" value="1"/>
</dbReference>
<dbReference type="Gene3D" id="3.40.50.720">
    <property type="entry name" value="NAD(P)-binding Rossmann-like Domain"/>
    <property type="match status" value="1"/>
</dbReference>
<comment type="similarity">
    <text evidence="5">Belongs to the zinc-containing alcohol dehydrogenase family.</text>
</comment>
<dbReference type="Proteomes" id="UP000183995">
    <property type="component" value="Unassembled WGS sequence"/>
</dbReference>
<sequence>MKVQAAVTREKGKFEIETVELAEPKAGEVLVKLVASGICHTDTAVIEQYLPVVFPMVAGHEGVGVIEKVGPGVSALKPGDRVILTFPSCGVCEHCQEGHPYSCDDNFNMFFGGNYRDGTKRMTDAHGTEIGVLFGQSSFATYAVANQDNAIKVDVDTDELKALCSLGCGVQTGAGAVLNRMKPRPGSSIAVFGCGAVGLAGIMAAKIAGCSTIIAIHGSKGREEALAFGATHTINGRKEDTVARIKEITGGKGVNYALESSGQPPLAVSMLDSMAKEGLAVTVSVTANAEVPIKLEPQIMNPSVTFAGCVEGHSNPKVFIPELVKFYKEGKLPVDKMCKYYKFEEIEKAFEDSHTGGVLKPVIVF</sequence>
<dbReference type="AlphaFoldDB" id="A0A1M5YWR9"/>
<keyword evidence="1 5" id="KW-0479">Metal-binding</keyword>
<dbReference type="GO" id="GO:0008270">
    <property type="term" value="F:zinc ion binding"/>
    <property type="evidence" value="ECO:0007669"/>
    <property type="project" value="InterPro"/>
</dbReference>
<protein>
    <submittedName>
        <fullName evidence="7">Aryl-alcohol dehydrogenase</fullName>
    </submittedName>
</protein>
<name>A0A1M5YWR9_9FIRM</name>